<evidence type="ECO:0000256" key="8">
    <source>
        <dbReference type="ARBA" id="ARBA00022833"/>
    </source>
</evidence>
<dbReference type="GO" id="GO:0005737">
    <property type="term" value="C:cytoplasm"/>
    <property type="evidence" value="ECO:0007669"/>
    <property type="project" value="TreeGrafter"/>
</dbReference>
<keyword evidence="6 12" id="KW-0479">Metal-binding</keyword>
<keyword evidence="5 12" id="KW-0235">DNA replication</keyword>
<evidence type="ECO:0000256" key="3">
    <source>
        <dbReference type="ARBA" id="ARBA00022679"/>
    </source>
</evidence>
<dbReference type="GO" id="GO:0005524">
    <property type="term" value="F:ATP binding"/>
    <property type="evidence" value="ECO:0007669"/>
    <property type="project" value="InterPro"/>
</dbReference>
<dbReference type="Pfam" id="PF10410">
    <property type="entry name" value="DnaB_bind"/>
    <property type="match status" value="1"/>
</dbReference>
<keyword evidence="1 12" id="KW-0240">DNA-directed RNA polymerase</keyword>
<sequence length="597" mass="67364">MKKFSSEFIEQVRQANDIVSVVSDYLVLKRSGRNFWACCPFHNEKTASFSVAPDKGFFHCFGCHASGDVFTFIMKKENISFSEAVEILAARAHIALPAFEQTPAEQARERQRSRLYEINEMACTFFHNCLVKTHYGEKGLAYFRQRHVSDETIRTFRLGFAPDSWDKLTEAFQKKGIAKEELLLLGLAKESNHKVYDAFRNRVIFPIREGRGKTVAFGGRVLDDSKPKYLNSPETPVFDKRSLLFAMDVAHKGIYEKGRAVLVEGYMDVISAHNRGITNVVASLGTAFTGEQARLLQRQSKELVLSYDMDGAGRQATLRAMEVVRGLGLTVRVVSLPQGKDPDEYINTAGAAAFEAAVAAAPNALEYMLQTAMQEHDGATLEGKSAITAMVFPALIQADSQIVIEAFLKRLSERLQISETAVRTEYNAYLTKHPEAGRQKVVISGNIAAANKTARGPHAMAVAEENILRFLMEKPDACARIGKMIERDFFKDEKRRGIYETLLRLHDRGGDYTQGDVQEQLAPEEWAELSRIMVLQDVPLDEKVVLDYVKRFRFAELQQAYRLHSRQAAAYSRTNDIRLLEELEACKKISDEMKRWS</sequence>
<name>U7URL8_9FIRM</name>
<evidence type="ECO:0000256" key="1">
    <source>
        <dbReference type="ARBA" id="ARBA00022478"/>
    </source>
</evidence>
<dbReference type="GO" id="GO:1990077">
    <property type="term" value="C:primosome complex"/>
    <property type="evidence" value="ECO:0007669"/>
    <property type="project" value="UniProtKB-KW"/>
</dbReference>
<dbReference type="PANTHER" id="PTHR30313:SF2">
    <property type="entry name" value="DNA PRIMASE"/>
    <property type="match status" value="1"/>
</dbReference>
<dbReference type="InterPro" id="IPR030846">
    <property type="entry name" value="DnaG_bac"/>
</dbReference>
<dbReference type="InterPro" id="IPR016136">
    <property type="entry name" value="DNA_helicase_N/primase_C"/>
</dbReference>
<dbReference type="Pfam" id="PF13155">
    <property type="entry name" value="Toprim_2"/>
    <property type="match status" value="1"/>
</dbReference>
<dbReference type="InterPro" id="IPR002694">
    <property type="entry name" value="Znf_CHC2"/>
</dbReference>
<dbReference type="GO" id="GO:0003677">
    <property type="term" value="F:DNA binding"/>
    <property type="evidence" value="ECO:0007669"/>
    <property type="project" value="UniProtKB-KW"/>
</dbReference>
<protein>
    <recommendedName>
        <fullName evidence="12 13">DNA primase</fullName>
        <ecNumber evidence="12">2.7.7.101</ecNumber>
    </recommendedName>
</protein>
<comment type="cofactor">
    <cofactor evidence="12 13 14">
        <name>Zn(2+)</name>
        <dbReference type="ChEBI" id="CHEBI:29105"/>
    </cofactor>
    <text evidence="12 13 14">Binds 1 zinc ion per monomer.</text>
</comment>
<gene>
    <name evidence="12 16" type="primary">dnaG</name>
    <name evidence="16" type="ORF">HMPREF1250_1968</name>
</gene>
<comment type="function">
    <text evidence="12 13">RNA polymerase that catalyzes the synthesis of short RNA molecules used as primers for DNA polymerase during DNA replication.</text>
</comment>
<evidence type="ECO:0000256" key="7">
    <source>
        <dbReference type="ARBA" id="ARBA00022771"/>
    </source>
</evidence>
<dbReference type="GO" id="GO:0003899">
    <property type="term" value="F:DNA-directed RNA polymerase activity"/>
    <property type="evidence" value="ECO:0007669"/>
    <property type="project" value="UniProtKB-UniRule"/>
</dbReference>
<keyword evidence="2 12" id="KW-0639">Primosome</keyword>
<keyword evidence="10 12" id="KW-0238">DNA-binding</keyword>
<evidence type="ECO:0000256" key="4">
    <source>
        <dbReference type="ARBA" id="ARBA00022695"/>
    </source>
</evidence>
<evidence type="ECO:0000256" key="13">
    <source>
        <dbReference type="PIRNR" id="PIRNR002811"/>
    </source>
</evidence>
<dbReference type="InterPro" id="IPR007693">
    <property type="entry name" value="DNA_helicase_DnaB-like_N"/>
</dbReference>
<dbReference type="InterPro" id="IPR036185">
    <property type="entry name" value="DNA_heli_DnaB-like_N_sf"/>
</dbReference>
<dbReference type="Pfam" id="PF01807">
    <property type="entry name" value="Zn_ribbon_DnaG"/>
    <property type="match status" value="1"/>
</dbReference>
<dbReference type="GO" id="GO:0008270">
    <property type="term" value="F:zinc ion binding"/>
    <property type="evidence" value="ECO:0007669"/>
    <property type="project" value="UniProtKB-UniRule"/>
</dbReference>
<accession>U7URL8</accession>
<dbReference type="AlphaFoldDB" id="U7URL8"/>
<dbReference type="InterPro" id="IPR036977">
    <property type="entry name" value="DNA_primase_Znf_CHC2"/>
</dbReference>
<dbReference type="EMBL" id="AWXA01000007">
    <property type="protein sequence ID" value="ERT61975.1"/>
    <property type="molecule type" value="Genomic_DNA"/>
</dbReference>
<comment type="domain">
    <text evidence="12">Contains an N-terminal zinc-binding domain, a central core domain that contains the primase activity, and a C-terminal DnaB-binding domain.</text>
</comment>
<evidence type="ECO:0000259" key="15">
    <source>
        <dbReference type="PROSITE" id="PS50880"/>
    </source>
</evidence>
<dbReference type="SUPFAM" id="SSF48024">
    <property type="entry name" value="N-terminal domain of DnaB helicase"/>
    <property type="match status" value="1"/>
</dbReference>
<feature type="domain" description="Toprim" evidence="15">
    <location>
        <begin position="258"/>
        <end position="339"/>
    </location>
</feature>
<reference evidence="16 17" key="1">
    <citation type="submission" date="2013-09" db="EMBL/GenBank/DDBJ databases">
        <authorList>
            <person name="Durkin A.S."/>
            <person name="Haft D.R."/>
            <person name="McCorrison J."/>
            <person name="Torralba M."/>
            <person name="Gillis M."/>
            <person name="Haft D.H."/>
            <person name="Methe B."/>
            <person name="Sutton G."/>
            <person name="Nelson K.E."/>
        </authorList>
    </citation>
    <scope>NUCLEOTIDE SEQUENCE [LARGE SCALE GENOMIC DNA]</scope>
    <source>
        <strain evidence="16 17">BV3C16-1</strain>
    </source>
</reference>
<evidence type="ECO:0000256" key="10">
    <source>
        <dbReference type="ARBA" id="ARBA00023125"/>
    </source>
</evidence>
<keyword evidence="11 12" id="KW-0804">Transcription</keyword>
<dbReference type="Proteomes" id="UP000017090">
    <property type="component" value="Unassembled WGS sequence"/>
</dbReference>
<evidence type="ECO:0000256" key="9">
    <source>
        <dbReference type="ARBA" id="ARBA00022842"/>
    </source>
</evidence>
<proteinExistence type="inferred from homology"/>
<dbReference type="InterPro" id="IPR034151">
    <property type="entry name" value="TOPRIM_DnaG_bac"/>
</dbReference>
<evidence type="ECO:0000256" key="11">
    <source>
        <dbReference type="ARBA" id="ARBA00023163"/>
    </source>
</evidence>
<dbReference type="NCBIfam" id="TIGR01391">
    <property type="entry name" value="dnaG"/>
    <property type="match status" value="1"/>
</dbReference>
<dbReference type="RefSeq" id="WP_023052871.1">
    <property type="nucleotide sequence ID" value="NZ_AWXA01000007.1"/>
</dbReference>
<dbReference type="HAMAP" id="MF_00974">
    <property type="entry name" value="DNA_primase_DnaG"/>
    <property type="match status" value="1"/>
</dbReference>
<dbReference type="SUPFAM" id="SSF56731">
    <property type="entry name" value="DNA primase core"/>
    <property type="match status" value="1"/>
</dbReference>
<dbReference type="eggNOG" id="COG0358">
    <property type="taxonomic scope" value="Bacteria"/>
</dbReference>
<evidence type="ECO:0000313" key="17">
    <source>
        <dbReference type="Proteomes" id="UP000017090"/>
    </source>
</evidence>
<dbReference type="InterPro" id="IPR050219">
    <property type="entry name" value="DnaG_primase"/>
</dbReference>
<dbReference type="SMART" id="SM00493">
    <property type="entry name" value="TOPRIM"/>
    <property type="match status" value="1"/>
</dbReference>
<dbReference type="InterPro" id="IPR037068">
    <property type="entry name" value="DNA_primase_core_N_sf"/>
</dbReference>
<evidence type="ECO:0000313" key="16">
    <source>
        <dbReference type="EMBL" id="ERT61975.1"/>
    </source>
</evidence>
<dbReference type="InterPro" id="IPR006171">
    <property type="entry name" value="TOPRIM_dom"/>
</dbReference>
<keyword evidence="7 12" id="KW-0863">Zinc-finger</keyword>
<dbReference type="FunFam" id="3.90.580.10:FF:000001">
    <property type="entry name" value="DNA primase"/>
    <property type="match status" value="1"/>
</dbReference>
<dbReference type="FunFam" id="3.90.980.10:FF:000001">
    <property type="entry name" value="DNA primase"/>
    <property type="match status" value="1"/>
</dbReference>
<dbReference type="InterPro" id="IPR006295">
    <property type="entry name" value="DNA_primase_DnaG"/>
</dbReference>
<dbReference type="SMART" id="SM00400">
    <property type="entry name" value="ZnF_CHCC"/>
    <property type="match status" value="1"/>
</dbReference>
<keyword evidence="3 12" id="KW-0808">Transferase</keyword>
<dbReference type="OrthoDB" id="9803773at2"/>
<comment type="subunit">
    <text evidence="12">Monomer. Interacts with DnaB.</text>
</comment>
<dbReference type="Gene3D" id="1.10.860.10">
    <property type="entry name" value="DNAb Helicase, Chain A"/>
    <property type="match status" value="1"/>
</dbReference>
<evidence type="ECO:0000256" key="5">
    <source>
        <dbReference type="ARBA" id="ARBA00022705"/>
    </source>
</evidence>
<evidence type="ECO:0000256" key="2">
    <source>
        <dbReference type="ARBA" id="ARBA00022515"/>
    </source>
</evidence>
<dbReference type="PATRIC" id="fig|1111454.3.peg.304"/>
<dbReference type="PANTHER" id="PTHR30313">
    <property type="entry name" value="DNA PRIMASE"/>
    <property type="match status" value="1"/>
</dbReference>
<evidence type="ECO:0000256" key="14">
    <source>
        <dbReference type="PIRSR" id="PIRSR002811-1"/>
    </source>
</evidence>
<keyword evidence="4 12" id="KW-0548">Nucleotidyltransferase</keyword>
<organism evidence="16 17">
    <name type="scientific">Megasphaera vaginalis</name>
    <name type="common">ex Srinivasan et al. 2021</name>
    <dbReference type="NCBI Taxonomy" id="1111454"/>
    <lineage>
        <taxon>Bacteria</taxon>
        <taxon>Bacillati</taxon>
        <taxon>Bacillota</taxon>
        <taxon>Negativicutes</taxon>
        <taxon>Veillonellales</taxon>
        <taxon>Veillonellaceae</taxon>
        <taxon>Megasphaera</taxon>
    </lineage>
</organism>
<dbReference type="Gene3D" id="3.90.980.10">
    <property type="entry name" value="DNA primase, catalytic core, N-terminal domain"/>
    <property type="match status" value="1"/>
</dbReference>
<dbReference type="SUPFAM" id="SSF57783">
    <property type="entry name" value="Zinc beta-ribbon"/>
    <property type="match status" value="1"/>
</dbReference>
<keyword evidence="8 12" id="KW-0862">Zinc</keyword>
<dbReference type="PIRSF" id="PIRSF002811">
    <property type="entry name" value="DnaG"/>
    <property type="match status" value="1"/>
</dbReference>
<dbReference type="STRING" id="1111454.HMPREF1250_1968"/>
<dbReference type="GO" id="GO:0000428">
    <property type="term" value="C:DNA-directed RNA polymerase complex"/>
    <property type="evidence" value="ECO:0007669"/>
    <property type="project" value="UniProtKB-KW"/>
</dbReference>
<comment type="caution">
    <text evidence="16">The sequence shown here is derived from an EMBL/GenBank/DDBJ whole genome shotgun (WGS) entry which is preliminary data.</text>
</comment>
<dbReference type="Pfam" id="PF08275">
    <property type="entry name" value="DNAG_N"/>
    <property type="match status" value="1"/>
</dbReference>
<dbReference type="InterPro" id="IPR013264">
    <property type="entry name" value="DNAG_N"/>
</dbReference>
<keyword evidence="9" id="KW-0460">Magnesium</keyword>
<comment type="catalytic activity">
    <reaction evidence="12">
        <text>ssDNA + n NTP = ssDNA/pppN(pN)n-1 hybrid + (n-1) diphosphate.</text>
        <dbReference type="EC" id="2.7.7.101"/>
    </reaction>
</comment>
<dbReference type="PROSITE" id="PS50880">
    <property type="entry name" value="TOPRIM"/>
    <property type="match status" value="1"/>
</dbReference>
<dbReference type="GO" id="GO:0006269">
    <property type="term" value="P:DNA replication, synthesis of primer"/>
    <property type="evidence" value="ECO:0007669"/>
    <property type="project" value="UniProtKB-UniRule"/>
</dbReference>
<dbReference type="FunFam" id="3.40.1360.10:FF:000002">
    <property type="entry name" value="DNA primase"/>
    <property type="match status" value="1"/>
</dbReference>
<evidence type="ECO:0000256" key="6">
    <source>
        <dbReference type="ARBA" id="ARBA00022723"/>
    </source>
</evidence>
<dbReference type="Pfam" id="PF00772">
    <property type="entry name" value="DnaB"/>
    <property type="match status" value="1"/>
</dbReference>
<dbReference type="GO" id="GO:0003678">
    <property type="term" value="F:DNA helicase activity"/>
    <property type="evidence" value="ECO:0007669"/>
    <property type="project" value="InterPro"/>
</dbReference>
<keyword evidence="17" id="KW-1185">Reference proteome</keyword>
<feature type="zinc finger region" description="CHC2-type" evidence="12 14">
    <location>
        <begin position="39"/>
        <end position="63"/>
    </location>
</feature>
<dbReference type="Gene3D" id="3.90.580.10">
    <property type="entry name" value="Zinc finger, CHC2-type domain"/>
    <property type="match status" value="1"/>
</dbReference>
<dbReference type="CDD" id="cd03364">
    <property type="entry name" value="TOPRIM_DnaG_primases"/>
    <property type="match status" value="1"/>
</dbReference>
<comment type="similarity">
    <text evidence="12 13">Belongs to the DnaG primase family.</text>
</comment>
<dbReference type="InterPro" id="IPR019475">
    <property type="entry name" value="DNA_primase_DnaB-bd"/>
</dbReference>
<evidence type="ECO:0000256" key="12">
    <source>
        <dbReference type="HAMAP-Rule" id="MF_00974"/>
    </source>
</evidence>
<dbReference type="Gene3D" id="3.40.1360.10">
    <property type="match status" value="1"/>
</dbReference>
<dbReference type="EC" id="2.7.7.101" evidence="12"/>